<dbReference type="InterPro" id="IPR050266">
    <property type="entry name" value="AB_hydrolase_sf"/>
</dbReference>
<dbReference type="EMBL" id="AP021875">
    <property type="protein sequence ID" value="BBO78477.1"/>
    <property type="molecule type" value="Genomic_DNA"/>
</dbReference>
<keyword evidence="2" id="KW-0378">Hydrolase</keyword>
<reference evidence="2 3" key="1">
    <citation type="submission" date="2019-11" db="EMBL/GenBank/DDBJ databases">
        <title>Comparative genomics of hydrocarbon-degrading Desulfosarcina strains.</title>
        <authorList>
            <person name="Watanabe M."/>
            <person name="Kojima H."/>
            <person name="Fukui M."/>
        </authorList>
    </citation>
    <scope>NUCLEOTIDE SEQUENCE [LARGE SCALE GENOMIC DNA]</scope>
    <source>
        <strain evidence="2 3">PP31</strain>
    </source>
</reference>
<dbReference type="PANTHER" id="PTHR43798:SF29">
    <property type="entry name" value="AB HYDROLASE-1 DOMAIN-CONTAINING PROTEIN"/>
    <property type="match status" value="1"/>
</dbReference>
<evidence type="ECO:0000313" key="2">
    <source>
        <dbReference type="EMBL" id="BBO78477.1"/>
    </source>
</evidence>
<protein>
    <submittedName>
        <fullName evidence="2">Hydrolase</fullName>
    </submittedName>
</protein>
<gene>
    <name evidence="2" type="ORF">DSCW_58940</name>
</gene>
<keyword evidence="3" id="KW-1185">Reference proteome</keyword>
<dbReference type="AlphaFoldDB" id="A0A5K7ZPJ1"/>
<dbReference type="Pfam" id="PF00561">
    <property type="entry name" value="Abhydrolase_1"/>
    <property type="match status" value="1"/>
</dbReference>
<name>A0A5K7ZPJ1_9BACT</name>
<proteinExistence type="predicted"/>
<dbReference type="Gene3D" id="3.40.50.1820">
    <property type="entry name" value="alpha/beta hydrolase"/>
    <property type="match status" value="1"/>
</dbReference>
<dbReference type="RefSeq" id="WP_197740450.1">
    <property type="nucleotide sequence ID" value="NZ_AP021875.1"/>
</dbReference>
<feature type="domain" description="AB hydrolase-1" evidence="1">
    <location>
        <begin position="61"/>
        <end position="221"/>
    </location>
</feature>
<dbReference type="SUPFAM" id="SSF53474">
    <property type="entry name" value="alpha/beta-Hydrolases"/>
    <property type="match status" value="1"/>
</dbReference>
<dbReference type="KEGG" id="dwd:DSCW_58940"/>
<evidence type="ECO:0000259" key="1">
    <source>
        <dbReference type="Pfam" id="PF00561"/>
    </source>
</evidence>
<dbReference type="InterPro" id="IPR000073">
    <property type="entry name" value="AB_hydrolase_1"/>
</dbReference>
<sequence>MMRKIPLLLIPGLLCDHALWQHQVAVLGQISECIVTKKHMQYETIGRIAEAVVADAPDRFSLAGLSMGGYIALEICRRYGNRVERLALIDTSARADSAEQIEKRQKLIALCRQGKFTDVNELLFSVLVHPDRVEDGALKRRIVDMANRIGPEVFIRQQQAIMGRSNQVPCLSDISCPTVIVCGEQDRVTPLECSEEMAGLIQDSQLEIITHCGHMTSMEKPERVSAILLEWLTTH</sequence>
<dbReference type="Proteomes" id="UP000427769">
    <property type="component" value="Chromosome"/>
</dbReference>
<accession>A0A5K7ZPJ1</accession>
<organism evidence="2 3">
    <name type="scientific">Desulfosarcina widdelii</name>
    <dbReference type="NCBI Taxonomy" id="947919"/>
    <lineage>
        <taxon>Bacteria</taxon>
        <taxon>Pseudomonadati</taxon>
        <taxon>Thermodesulfobacteriota</taxon>
        <taxon>Desulfobacteria</taxon>
        <taxon>Desulfobacterales</taxon>
        <taxon>Desulfosarcinaceae</taxon>
        <taxon>Desulfosarcina</taxon>
    </lineage>
</organism>
<dbReference type="InterPro" id="IPR029058">
    <property type="entry name" value="AB_hydrolase_fold"/>
</dbReference>
<dbReference type="GO" id="GO:0016787">
    <property type="term" value="F:hydrolase activity"/>
    <property type="evidence" value="ECO:0007669"/>
    <property type="project" value="UniProtKB-KW"/>
</dbReference>
<dbReference type="PRINTS" id="PR00111">
    <property type="entry name" value="ABHYDROLASE"/>
</dbReference>
<dbReference type="PANTHER" id="PTHR43798">
    <property type="entry name" value="MONOACYLGLYCEROL LIPASE"/>
    <property type="match status" value="1"/>
</dbReference>
<evidence type="ECO:0000313" key="3">
    <source>
        <dbReference type="Proteomes" id="UP000427769"/>
    </source>
</evidence>